<dbReference type="EMBL" id="OIVN01001678">
    <property type="protein sequence ID" value="SPC96547.1"/>
    <property type="molecule type" value="Genomic_DNA"/>
</dbReference>
<keyword evidence="2" id="KW-0812">Transmembrane</keyword>
<feature type="region of interest" description="Disordered" evidence="1">
    <location>
        <begin position="1"/>
        <end position="45"/>
    </location>
</feature>
<evidence type="ECO:0000256" key="1">
    <source>
        <dbReference type="SAM" id="MobiDB-lite"/>
    </source>
</evidence>
<evidence type="ECO:0000313" key="3">
    <source>
        <dbReference type="EMBL" id="SPC96547.1"/>
    </source>
</evidence>
<feature type="transmembrane region" description="Helical" evidence="2">
    <location>
        <begin position="117"/>
        <end position="141"/>
    </location>
</feature>
<proteinExistence type="predicted"/>
<feature type="compositionally biased region" description="Acidic residues" evidence="1">
    <location>
        <begin position="8"/>
        <end position="34"/>
    </location>
</feature>
<feature type="region of interest" description="Disordered" evidence="1">
    <location>
        <begin position="78"/>
        <end position="110"/>
    </location>
</feature>
<feature type="compositionally biased region" description="Polar residues" evidence="1">
    <location>
        <begin position="78"/>
        <end position="90"/>
    </location>
</feature>
<reference evidence="3" key="1">
    <citation type="submission" date="2018-02" db="EMBL/GenBank/DDBJ databases">
        <authorList>
            <person name="Cohen D.B."/>
            <person name="Kent A.D."/>
        </authorList>
    </citation>
    <scope>NUCLEOTIDE SEQUENCE</scope>
</reference>
<protein>
    <submittedName>
        <fullName evidence="3">Uncharacterized protein</fullName>
    </submittedName>
</protein>
<accession>A0A2N9G198</accession>
<dbReference type="AlphaFoldDB" id="A0A2N9G198"/>
<sequence length="143" mass="15614">MTYKAYVEDEEDERTEAESIDVDTSDDELFDSDQPEFTYEKGGDYSNKTDKESFMNVLAALIVSEEFQGIVSSETGNTKVWDDVSSTGSTIPRPRGLNAESIPSNSIDDSEGSRGSALLWFAVITCISVIIAINIGGSSFFNP</sequence>
<name>A0A2N9G198_FAGSY</name>
<keyword evidence="2" id="KW-0472">Membrane</keyword>
<organism evidence="3">
    <name type="scientific">Fagus sylvatica</name>
    <name type="common">Beechnut</name>
    <dbReference type="NCBI Taxonomy" id="28930"/>
    <lineage>
        <taxon>Eukaryota</taxon>
        <taxon>Viridiplantae</taxon>
        <taxon>Streptophyta</taxon>
        <taxon>Embryophyta</taxon>
        <taxon>Tracheophyta</taxon>
        <taxon>Spermatophyta</taxon>
        <taxon>Magnoliopsida</taxon>
        <taxon>eudicotyledons</taxon>
        <taxon>Gunneridae</taxon>
        <taxon>Pentapetalae</taxon>
        <taxon>rosids</taxon>
        <taxon>fabids</taxon>
        <taxon>Fagales</taxon>
        <taxon>Fagaceae</taxon>
        <taxon>Fagus</taxon>
    </lineage>
</organism>
<gene>
    <name evidence="3" type="ORF">FSB_LOCUS24429</name>
</gene>
<dbReference type="PANTHER" id="PTHR47261">
    <property type="entry name" value="CALCIUM-DEPENDENT LIPID-BINDING (CALB DOMAIN) FAMILY PROTEIN"/>
    <property type="match status" value="1"/>
</dbReference>
<keyword evidence="2" id="KW-1133">Transmembrane helix</keyword>
<dbReference type="PANTHER" id="PTHR47261:SF2">
    <property type="entry name" value="CALCIUM-DEPENDENT LIPID-BINDING (CALB DOMAIN) FAMILY PROTEIN"/>
    <property type="match status" value="1"/>
</dbReference>
<evidence type="ECO:0000256" key="2">
    <source>
        <dbReference type="SAM" id="Phobius"/>
    </source>
</evidence>